<evidence type="ECO:0000313" key="11">
    <source>
        <dbReference type="EMBL" id="CAB3233795.1"/>
    </source>
</evidence>
<feature type="transmembrane region" description="Helical" evidence="8">
    <location>
        <begin position="405"/>
        <end position="424"/>
    </location>
</feature>
<gene>
    <name evidence="11" type="primary">Creld1</name>
</gene>
<protein>
    <submittedName>
        <fullName evidence="11">Cysteine-rich with EGF-like domain protein 2-A</fullName>
    </submittedName>
</protein>
<feature type="chain" id="PRO_5026197397" evidence="9">
    <location>
        <begin position="26"/>
        <end position="446"/>
    </location>
</feature>
<dbReference type="PROSITE" id="PS00010">
    <property type="entry name" value="ASX_HYDROXYL"/>
    <property type="match status" value="1"/>
</dbReference>
<dbReference type="SUPFAM" id="SSF57184">
    <property type="entry name" value="Growth factor receptor domain"/>
    <property type="match status" value="1"/>
</dbReference>
<dbReference type="PROSITE" id="PS01248">
    <property type="entry name" value="EGF_LAM_1"/>
    <property type="match status" value="1"/>
</dbReference>
<comment type="caution">
    <text evidence="6">Lacks conserved residue(s) required for the propagation of feature annotation.</text>
</comment>
<dbReference type="EMBL" id="LR784176">
    <property type="protein sequence ID" value="CAB3233795.1"/>
    <property type="molecule type" value="mRNA"/>
</dbReference>
<dbReference type="PROSITE" id="PS50026">
    <property type="entry name" value="EGF_3"/>
    <property type="match status" value="1"/>
</dbReference>
<dbReference type="InterPro" id="IPR001881">
    <property type="entry name" value="EGF-like_Ca-bd_dom"/>
</dbReference>
<name>A0A6F9DAM3_9ASCI</name>
<evidence type="ECO:0000256" key="3">
    <source>
        <dbReference type="ARBA" id="ARBA00022737"/>
    </source>
</evidence>
<keyword evidence="8" id="KW-0812">Transmembrane</keyword>
<accession>A0A6F9DAM3</accession>
<dbReference type="InterPro" id="IPR009030">
    <property type="entry name" value="Growth_fac_rcpt_cys_sf"/>
</dbReference>
<evidence type="ECO:0000256" key="5">
    <source>
        <dbReference type="ARBA" id="ARBA00023157"/>
    </source>
</evidence>
<feature type="region of interest" description="Disordered" evidence="7">
    <location>
        <begin position="315"/>
        <end position="380"/>
    </location>
</feature>
<dbReference type="InterPro" id="IPR000152">
    <property type="entry name" value="EGF-type_Asp/Asn_hydroxyl_site"/>
</dbReference>
<dbReference type="Gene3D" id="2.10.25.10">
    <property type="entry name" value="Laminin"/>
    <property type="match status" value="2"/>
</dbReference>
<reference evidence="11" key="1">
    <citation type="submission" date="2020-04" db="EMBL/GenBank/DDBJ databases">
        <authorList>
            <person name="Neveu A P."/>
        </authorList>
    </citation>
    <scope>NUCLEOTIDE SEQUENCE</scope>
    <source>
        <tissue evidence="11">Whole embryo</tissue>
    </source>
</reference>
<evidence type="ECO:0000256" key="8">
    <source>
        <dbReference type="SAM" id="Phobius"/>
    </source>
</evidence>
<dbReference type="Pfam" id="PF11938">
    <property type="entry name" value="DUF3456"/>
    <property type="match status" value="1"/>
</dbReference>
<keyword evidence="8" id="KW-1133">Transmembrane helix</keyword>
<evidence type="ECO:0000256" key="1">
    <source>
        <dbReference type="ARBA" id="ARBA00005897"/>
    </source>
</evidence>
<feature type="compositionally biased region" description="Low complexity" evidence="7">
    <location>
        <begin position="358"/>
        <end position="368"/>
    </location>
</feature>
<keyword evidence="9" id="KW-0732">Signal</keyword>
<dbReference type="PROSITE" id="PS01187">
    <property type="entry name" value="EGF_CA"/>
    <property type="match status" value="1"/>
</dbReference>
<feature type="compositionally biased region" description="Basic and acidic residues" evidence="7">
    <location>
        <begin position="321"/>
        <end position="337"/>
    </location>
</feature>
<keyword evidence="4" id="KW-0106">Calcium</keyword>
<dbReference type="CDD" id="cd00054">
    <property type="entry name" value="EGF_CA"/>
    <property type="match status" value="2"/>
</dbReference>
<dbReference type="SMART" id="SM00181">
    <property type="entry name" value="EGF"/>
    <property type="match status" value="3"/>
</dbReference>
<evidence type="ECO:0000256" key="4">
    <source>
        <dbReference type="ARBA" id="ARBA00022837"/>
    </source>
</evidence>
<dbReference type="InterPro" id="IPR021852">
    <property type="entry name" value="DUF3456"/>
</dbReference>
<dbReference type="SMART" id="SM00179">
    <property type="entry name" value="EGF_CA"/>
    <property type="match status" value="2"/>
</dbReference>
<keyword evidence="2 6" id="KW-0245">EGF-like domain</keyword>
<dbReference type="PROSITE" id="PS00022">
    <property type="entry name" value="EGF_1"/>
    <property type="match status" value="1"/>
</dbReference>
<dbReference type="InterPro" id="IPR049883">
    <property type="entry name" value="NOTCH1_EGF-like"/>
</dbReference>
<keyword evidence="8" id="KW-0472">Membrane</keyword>
<dbReference type="AlphaFoldDB" id="A0A6F9DAM3"/>
<feature type="disulfide bond" evidence="6">
    <location>
        <begin position="166"/>
        <end position="175"/>
    </location>
</feature>
<evidence type="ECO:0000256" key="6">
    <source>
        <dbReference type="PROSITE-ProRule" id="PRU00076"/>
    </source>
</evidence>
<dbReference type="InterPro" id="IPR018097">
    <property type="entry name" value="EGF_Ca-bd_CS"/>
</dbReference>
<comment type="similarity">
    <text evidence="1">Belongs to the CRELD family.</text>
</comment>
<feature type="signal peptide" evidence="9">
    <location>
        <begin position="1"/>
        <end position="25"/>
    </location>
</feature>
<dbReference type="InterPro" id="IPR000742">
    <property type="entry name" value="EGF"/>
</dbReference>
<dbReference type="GO" id="GO:0005509">
    <property type="term" value="F:calcium ion binding"/>
    <property type="evidence" value="ECO:0007669"/>
    <property type="project" value="InterPro"/>
</dbReference>
<dbReference type="InterPro" id="IPR006212">
    <property type="entry name" value="Furin_repeat"/>
</dbReference>
<dbReference type="Pfam" id="PF07645">
    <property type="entry name" value="EGF_CA"/>
    <property type="match status" value="2"/>
</dbReference>
<organism evidence="11">
    <name type="scientific">Phallusia mammillata</name>
    <dbReference type="NCBI Taxonomy" id="59560"/>
    <lineage>
        <taxon>Eukaryota</taxon>
        <taxon>Metazoa</taxon>
        <taxon>Chordata</taxon>
        <taxon>Tunicata</taxon>
        <taxon>Ascidiacea</taxon>
        <taxon>Phlebobranchia</taxon>
        <taxon>Ascidiidae</taxon>
        <taxon>Phallusia</taxon>
    </lineage>
</organism>
<dbReference type="SMART" id="SM00261">
    <property type="entry name" value="FU"/>
    <property type="match status" value="1"/>
</dbReference>
<keyword evidence="3" id="KW-0677">Repeat</keyword>
<dbReference type="InterPro" id="IPR002049">
    <property type="entry name" value="LE_dom"/>
</dbReference>
<evidence type="ECO:0000256" key="7">
    <source>
        <dbReference type="SAM" id="MobiDB-lite"/>
    </source>
</evidence>
<feature type="compositionally biased region" description="Basic and acidic residues" evidence="7">
    <location>
        <begin position="346"/>
        <end position="356"/>
    </location>
</feature>
<proteinExistence type="evidence at transcript level"/>
<evidence type="ECO:0000259" key="10">
    <source>
        <dbReference type="PROSITE" id="PS50026"/>
    </source>
</evidence>
<feature type="domain" description="EGF-like" evidence="10">
    <location>
        <begin position="138"/>
        <end position="176"/>
    </location>
</feature>
<sequence length="446" mass="49665">MDMSFCKLLFFTLMVIELLSAPVAAKSACEGCRDLVQGILKGLDKSKSKNFEGGDVDWEEKKLGKYGTSETRLIEVLEEACAKDNFQCNKILEEREDDVEHWYKKLQDKKALHDYLCIETAEVCCNDDSFGENCTECPKGESGKICFGRGTCEGAGDKEGSGNCKCDDGYSGDLCNECGERHFQTFSNDTYIQCSLCHATCQTCRGGNETECETCRPGYREEHDTEDDKIIKCVDVNECVEQRDLCPVGQYCVNTEGSYKCEDIDECASGAVCLGMYEVCVNTAGHYKCECARFFRRDPVTGQCQPDPAIYSQYAPRRSAKKEAKTEEGENEEHGEGMETNNMDSGFHDEMSHHEPPSSTDQCSSSDKCSSDSEDDDEALTDEDIQQLVVAVVICLLGTAAAKGSLLWGFLFFLSLFLTALWWASDKTDRLTYALINAYTKKPRDA</sequence>
<evidence type="ECO:0000256" key="9">
    <source>
        <dbReference type="SAM" id="SignalP"/>
    </source>
</evidence>
<evidence type="ECO:0000256" key="2">
    <source>
        <dbReference type="ARBA" id="ARBA00022536"/>
    </source>
</evidence>
<keyword evidence="5 6" id="KW-1015">Disulfide bond</keyword>